<comment type="caution">
    <text evidence="14">The sequence shown here is derived from an EMBL/GenBank/DDBJ whole genome shotgun (WGS) entry which is preliminary data.</text>
</comment>
<keyword evidence="7" id="KW-0809">Transit peptide</keyword>
<sequence>MFAVNPLRPGWLTWSESSARFTRVILGPNQVRHSKVAKRRKDTQRNLAPHLKASHGKRTNTQLALSYFDDHYGKIYGSLWPSLRLGLLSRTKNAALVNNFNVAPQVKDQLSALGASSLRSYLPGQCPVRLPPTPRRATPAQPPPDRPTISDPHVEPEESREPELLPSMPLDPDVLYGRVIQPQSQSWAGHQTLHQDDYVPPTQLQGLDAELEAEFVDSQHYDSYLSVGSVQIEIRAEPGPYFPPHLDAYLFPYSSFEAFPAPKRTLADTFNYFCLDAASLLPVVAMGLASGDRVLDMCAAPGGKSLAMLQTLLPSELMCNDENAMRLRRVSHVMDMYLKGVKEMAGVVSYKRLDGSLMHSMYSNYFDKVLCDVPCLTDRVTARDDHNNLFSASNKHHRLNLPITQAGLLVSALKCVKPGGSVVYSTCTLSPIQNDGVVFTALKTIWETTDIECYVRPFHDLMRFHGDGRGAKYGQLVLPDITRNFGPMYLARIVRTR</sequence>
<dbReference type="GO" id="GO:0003723">
    <property type="term" value="F:RNA binding"/>
    <property type="evidence" value="ECO:0007669"/>
    <property type="project" value="UniProtKB-UniRule"/>
</dbReference>
<evidence type="ECO:0000256" key="12">
    <source>
        <dbReference type="SAM" id="MobiDB-lite"/>
    </source>
</evidence>
<dbReference type="InterPro" id="IPR029063">
    <property type="entry name" value="SAM-dependent_MTases_sf"/>
</dbReference>
<keyword evidence="15" id="KW-1185">Reference proteome</keyword>
<dbReference type="PANTHER" id="PTHR22808:SF3">
    <property type="entry name" value="5-METHYLCYTOSINE RRNA METHYLTRANSFERASE NSUN4"/>
    <property type="match status" value="1"/>
</dbReference>
<protein>
    <recommendedName>
        <fullName evidence="9">NOL1/NOP2/Sun domain family member 4</fullName>
    </recommendedName>
</protein>
<feature type="active site" description="Nucleophile" evidence="11">
    <location>
        <position position="427"/>
    </location>
</feature>
<evidence type="ECO:0000313" key="15">
    <source>
        <dbReference type="Proteomes" id="UP000318571"/>
    </source>
</evidence>
<feature type="compositionally biased region" description="Pro residues" evidence="12">
    <location>
        <begin position="129"/>
        <end position="146"/>
    </location>
</feature>
<keyword evidence="6 11" id="KW-0694">RNA-binding</keyword>
<feature type="compositionally biased region" description="Basic and acidic residues" evidence="12">
    <location>
        <begin position="152"/>
        <end position="163"/>
    </location>
</feature>
<dbReference type="InterPro" id="IPR023267">
    <property type="entry name" value="RCMT"/>
</dbReference>
<evidence type="ECO:0000313" key="14">
    <source>
        <dbReference type="EMBL" id="TRY76359.1"/>
    </source>
</evidence>
<dbReference type="PRINTS" id="PR02008">
    <property type="entry name" value="RCMTFAMILY"/>
</dbReference>
<dbReference type="Proteomes" id="UP000318571">
    <property type="component" value="Chromosome 5"/>
</dbReference>
<evidence type="ECO:0000256" key="10">
    <source>
        <dbReference type="ARBA" id="ARBA00049302"/>
    </source>
</evidence>
<evidence type="ECO:0000256" key="1">
    <source>
        <dbReference type="ARBA" id="ARBA00004173"/>
    </source>
</evidence>
<dbReference type="GO" id="GO:0008173">
    <property type="term" value="F:RNA methyltransferase activity"/>
    <property type="evidence" value="ECO:0007669"/>
    <property type="project" value="InterPro"/>
</dbReference>
<evidence type="ECO:0000256" key="8">
    <source>
        <dbReference type="ARBA" id="ARBA00023128"/>
    </source>
</evidence>
<feature type="binding site" evidence="11">
    <location>
        <position position="354"/>
    </location>
    <ligand>
        <name>S-adenosyl-L-methionine</name>
        <dbReference type="ChEBI" id="CHEBI:59789"/>
    </ligand>
</feature>
<gene>
    <name evidence="14" type="ORF">TCAL_00017</name>
</gene>
<evidence type="ECO:0000256" key="5">
    <source>
        <dbReference type="ARBA" id="ARBA00022691"/>
    </source>
</evidence>
<keyword evidence="4 11" id="KW-0808">Transferase</keyword>
<comment type="similarity">
    <text evidence="11">Belongs to the class I-like SAM-binding methyltransferase superfamily. RsmB/NOP family.</text>
</comment>
<dbReference type="GO" id="GO:0031167">
    <property type="term" value="P:rRNA methylation"/>
    <property type="evidence" value="ECO:0007669"/>
    <property type="project" value="TreeGrafter"/>
</dbReference>
<accession>A0A553PFB4</accession>
<feature type="domain" description="SAM-dependent MTase RsmB/NOP-type" evidence="13">
    <location>
        <begin position="192"/>
        <end position="496"/>
    </location>
</feature>
<dbReference type="InterPro" id="IPR001678">
    <property type="entry name" value="MeTrfase_RsmB-F_NOP2_dom"/>
</dbReference>
<feature type="binding site" evidence="11">
    <location>
        <position position="372"/>
    </location>
    <ligand>
        <name>S-adenosyl-L-methionine</name>
        <dbReference type="ChEBI" id="CHEBI:59789"/>
    </ligand>
</feature>
<keyword evidence="2" id="KW-0698">rRNA processing</keyword>
<feature type="region of interest" description="Disordered" evidence="12">
    <location>
        <begin position="126"/>
        <end position="168"/>
    </location>
</feature>
<dbReference type="InterPro" id="IPR049560">
    <property type="entry name" value="MeTrfase_RsmB-F_NOP2_cat"/>
</dbReference>
<evidence type="ECO:0000256" key="3">
    <source>
        <dbReference type="ARBA" id="ARBA00022603"/>
    </source>
</evidence>
<evidence type="ECO:0000256" key="11">
    <source>
        <dbReference type="PROSITE-ProRule" id="PRU01023"/>
    </source>
</evidence>
<evidence type="ECO:0000259" key="13">
    <source>
        <dbReference type="PROSITE" id="PS51686"/>
    </source>
</evidence>
<dbReference type="FunFam" id="3.40.50.150:FF:000055">
    <property type="entry name" value="5-methylcytosine rRNA methyltransferase NSUN4"/>
    <property type="match status" value="1"/>
</dbReference>
<dbReference type="STRING" id="6832.A0A553PFB4"/>
<name>A0A553PFB4_TIGCA</name>
<dbReference type="GO" id="GO:0005762">
    <property type="term" value="C:mitochondrial large ribosomal subunit"/>
    <property type="evidence" value="ECO:0007669"/>
    <property type="project" value="TreeGrafter"/>
</dbReference>
<dbReference type="AlphaFoldDB" id="A0A553PFB4"/>
<comment type="catalytic activity">
    <reaction evidence="10">
        <text>a cytidine in rRNA + S-adenosyl-L-methionine = a 5-methylcytidine in rRNA + S-adenosyl-L-homocysteine + H(+)</text>
        <dbReference type="Rhea" id="RHEA:61484"/>
        <dbReference type="Rhea" id="RHEA-COMP:15836"/>
        <dbReference type="Rhea" id="RHEA-COMP:15837"/>
        <dbReference type="ChEBI" id="CHEBI:15378"/>
        <dbReference type="ChEBI" id="CHEBI:57856"/>
        <dbReference type="ChEBI" id="CHEBI:59789"/>
        <dbReference type="ChEBI" id="CHEBI:74483"/>
        <dbReference type="ChEBI" id="CHEBI:82748"/>
    </reaction>
</comment>
<proteinExistence type="inferred from homology"/>
<dbReference type="SUPFAM" id="SSF53335">
    <property type="entry name" value="S-adenosyl-L-methionine-dependent methyltransferases"/>
    <property type="match status" value="1"/>
</dbReference>
<evidence type="ECO:0000256" key="4">
    <source>
        <dbReference type="ARBA" id="ARBA00022679"/>
    </source>
</evidence>
<dbReference type="PROSITE" id="PS51686">
    <property type="entry name" value="SAM_MT_RSMB_NOP"/>
    <property type="match status" value="1"/>
</dbReference>
<organism evidence="14 15">
    <name type="scientific">Tigriopus californicus</name>
    <name type="common">Marine copepod</name>
    <dbReference type="NCBI Taxonomy" id="6832"/>
    <lineage>
        <taxon>Eukaryota</taxon>
        <taxon>Metazoa</taxon>
        <taxon>Ecdysozoa</taxon>
        <taxon>Arthropoda</taxon>
        <taxon>Crustacea</taxon>
        <taxon>Multicrustacea</taxon>
        <taxon>Hexanauplia</taxon>
        <taxon>Copepoda</taxon>
        <taxon>Harpacticoida</taxon>
        <taxon>Harpacticidae</taxon>
        <taxon>Tigriopus</taxon>
    </lineage>
</organism>
<evidence type="ECO:0000256" key="6">
    <source>
        <dbReference type="ARBA" id="ARBA00022884"/>
    </source>
</evidence>
<evidence type="ECO:0000256" key="2">
    <source>
        <dbReference type="ARBA" id="ARBA00022552"/>
    </source>
</evidence>
<keyword evidence="5 11" id="KW-0949">S-adenosyl-L-methionine</keyword>
<dbReference type="Gene3D" id="6.20.240.40">
    <property type="match status" value="1"/>
</dbReference>
<comment type="subcellular location">
    <subcellularLocation>
        <location evidence="1">Mitochondrion</location>
    </subcellularLocation>
</comment>
<dbReference type="Pfam" id="PF01189">
    <property type="entry name" value="Methyltr_RsmB-F"/>
    <property type="match status" value="1"/>
</dbReference>
<keyword evidence="3 11" id="KW-0489">Methyltransferase</keyword>
<feature type="binding site" evidence="11">
    <location>
        <begin position="298"/>
        <end position="304"/>
    </location>
    <ligand>
        <name>S-adenosyl-L-methionine</name>
        <dbReference type="ChEBI" id="CHEBI:59789"/>
    </ligand>
</feature>
<evidence type="ECO:0000256" key="9">
    <source>
        <dbReference type="ARBA" id="ARBA00042050"/>
    </source>
</evidence>
<dbReference type="EMBL" id="VCGU01000004">
    <property type="protein sequence ID" value="TRY76359.1"/>
    <property type="molecule type" value="Genomic_DNA"/>
</dbReference>
<dbReference type="OMA" id="MVNNFGD"/>
<dbReference type="Gene3D" id="3.40.50.150">
    <property type="entry name" value="Vaccinia Virus protein VP39"/>
    <property type="match status" value="1"/>
</dbReference>
<keyword evidence="8" id="KW-0496">Mitochondrion</keyword>
<evidence type="ECO:0000256" key="7">
    <source>
        <dbReference type="ARBA" id="ARBA00022946"/>
    </source>
</evidence>
<feature type="binding site" evidence="11">
    <location>
        <position position="321"/>
    </location>
    <ligand>
        <name>S-adenosyl-L-methionine</name>
        <dbReference type="ChEBI" id="CHEBI:59789"/>
    </ligand>
</feature>
<reference evidence="14 15" key="1">
    <citation type="journal article" date="2018" name="Nat. Ecol. Evol.">
        <title>Genomic signatures of mitonuclear coevolution across populations of Tigriopus californicus.</title>
        <authorList>
            <person name="Barreto F.S."/>
            <person name="Watson E.T."/>
            <person name="Lima T.G."/>
            <person name="Willett C.S."/>
            <person name="Edmands S."/>
            <person name="Li W."/>
            <person name="Burton R.S."/>
        </authorList>
    </citation>
    <scope>NUCLEOTIDE SEQUENCE [LARGE SCALE GENOMIC DNA]</scope>
    <source>
        <strain evidence="14 15">San Diego</strain>
    </source>
</reference>
<dbReference type="PANTHER" id="PTHR22808">
    <property type="entry name" value="NCL1 YEAST -RELATED NOL1/NOP2/FMU SUN DOMAIN-CONTAINING"/>
    <property type="match status" value="1"/>
</dbReference>